<evidence type="ECO:0008006" key="4">
    <source>
        <dbReference type="Google" id="ProtNLM"/>
    </source>
</evidence>
<name>A0A9D1T181_9BACT</name>
<keyword evidence="1" id="KW-0732">Signal</keyword>
<feature type="chain" id="PRO_5039543282" description="Lipoprotein" evidence="1">
    <location>
        <begin position="19"/>
        <end position="192"/>
    </location>
</feature>
<comment type="caution">
    <text evidence="2">The sequence shown here is derived from an EMBL/GenBank/DDBJ whole genome shotgun (WGS) entry which is preliminary data.</text>
</comment>
<evidence type="ECO:0000313" key="2">
    <source>
        <dbReference type="EMBL" id="HIV04568.1"/>
    </source>
</evidence>
<evidence type="ECO:0000313" key="3">
    <source>
        <dbReference type="Proteomes" id="UP000886812"/>
    </source>
</evidence>
<dbReference type="AlphaFoldDB" id="A0A9D1T181"/>
<proteinExistence type="predicted"/>
<dbReference type="PROSITE" id="PS51257">
    <property type="entry name" value="PROKAR_LIPOPROTEIN"/>
    <property type="match status" value="1"/>
</dbReference>
<gene>
    <name evidence="2" type="ORF">IAC75_05420</name>
</gene>
<reference evidence="2" key="2">
    <citation type="journal article" date="2021" name="PeerJ">
        <title>Extensive microbial diversity within the chicken gut microbiome revealed by metagenomics and culture.</title>
        <authorList>
            <person name="Gilroy R."/>
            <person name="Ravi A."/>
            <person name="Getino M."/>
            <person name="Pursley I."/>
            <person name="Horton D.L."/>
            <person name="Alikhan N.F."/>
            <person name="Baker D."/>
            <person name="Gharbi K."/>
            <person name="Hall N."/>
            <person name="Watson M."/>
            <person name="Adriaenssens E.M."/>
            <person name="Foster-Nyarko E."/>
            <person name="Jarju S."/>
            <person name="Secka A."/>
            <person name="Antonio M."/>
            <person name="Oren A."/>
            <person name="Chaudhuri R.R."/>
            <person name="La Ragione R."/>
            <person name="Hildebrand F."/>
            <person name="Pallen M.J."/>
        </authorList>
    </citation>
    <scope>NUCLEOTIDE SEQUENCE</scope>
    <source>
        <strain evidence="2">10669</strain>
    </source>
</reference>
<feature type="signal peptide" evidence="1">
    <location>
        <begin position="1"/>
        <end position="18"/>
    </location>
</feature>
<sequence length="192" mass="20334">MMKITRLTCFCAAAIALAAVSGCSSNRRVPAEPCRSYSMVAGAIGVNNATLANAGVRMGSVVGGKKTDPRQNSNIGNVGLRGALEQSLARFGMLSPTGTYELNATLVEEDVRLGRDGTVSVTETAFYQLRDVRSGRDVFQGVFSGGATVSAMDALPGAMLRVAKERAMKMNIENFLLALDRAFPQEKNPAQP</sequence>
<accession>A0A9D1T181</accession>
<dbReference type="Proteomes" id="UP000886812">
    <property type="component" value="Unassembled WGS sequence"/>
</dbReference>
<dbReference type="EMBL" id="DVOG01000141">
    <property type="protein sequence ID" value="HIV04568.1"/>
    <property type="molecule type" value="Genomic_DNA"/>
</dbReference>
<protein>
    <recommendedName>
        <fullName evidence="4">Lipoprotein</fullName>
    </recommendedName>
</protein>
<evidence type="ECO:0000256" key="1">
    <source>
        <dbReference type="SAM" id="SignalP"/>
    </source>
</evidence>
<reference evidence="2" key="1">
    <citation type="submission" date="2020-10" db="EMBL/GenBank/DDBJ databases">
        <authorList>
            <person name="Gilroy R."/>
        </authorList>
    </citation>
    <scope>NUCLEOTIDE SEQUENCE</scope>
    <source>
        <strain evidence="2">10669</strain>
    </source>
</reference>
<organism evidence="2 3">
    <name type="scientific">Candidatus Spyradosoma merdigallinarum</name>
    <dbReference type="NCBI Taxonomy" id="2840950"/>
    <lineage>
        <taxon>Bacteria</taxon>
        <taxon>Pseudomonadati</taxon>
        <taxon>Verrucomicrobiota</taxon>
        <taxon>Opitutia</taxon>
        <taxon>Opitutia incertae sedis</taxon>
        <taxon>Candidatus Spyradosoma</taxon>
    </lineage>
</organism>